<feature type="transmembrane region" description="Helical" evidence="1">
    <location>
        <begin position="89"/>
        <end position="108"/>
    </location>
</feature>
<feature type="transmembrane region" description="Helical" evidence="1">
    <location>
        <begin position="57"/>
        <end position="83"/>
    </location>
</feature>
<protein>
    <submittedName>
        <fullName evidence="2">Unannotated protein</fullName>
    </submittedName>
</protein>
<dbReference type="AlphaFoldDB" id="A0A6J6JRQ3"/>
<reference evidence="2" key="1">
    <citation type="submission" date="2020-05" db="EMBL/GenBank/DDBJ databases">
        <authorList>
            <person name="Chiriac C."/>
            <person name="Salcher M."/>
            <person name="Ghai R."/>
            <person name="Kavagutti S V."/>
        </authorList>
    </citation>
    <scope>NUCLEOTIDE SEQUENCE</scope>
</reference>
<evidence type="ECO:0000256" key="1">
    <source>
        <dbReference type="SAM" id="Phobius"/>
    </source>
</evidence>
<feature type="transmembrane region" description="Helical" evidence="1">
    <location>
        <begin position="7"/>
        <end position="23"/>
    </location>
</feature>
<feature type="transmembrane region" description="Helical" evidence="1">
    <location>
        <begin position="29"/>
        <end position="45"/>
    </location>
</feature>
<evidence type="ECO:0000313" key="2">
    <source>
        <dbReference type="EMBL" id="CAB4638673.1"/>
    </source>
</evidence>
<keyword evidence="1" id="KW-0812">Transmembrane</keyword>
<keyword evidence="1" id="KW-0472">Membrane</keyword>
<keyword evidence="1" id="KW-1133">Transmembrane helix</keyword>
<name>A0A6J6JRQ3_9ZZZZ</name>
<dbReference type="EMBL" id="CAEZVT010000098">
    <property type="protein sequence ID" value="CAB4638673.1"/>
    <property type="molecule type" value="Genomic_DNA"/>
</dbReference>
<gene>
    <name evidence="2" type="ORF">UFOPK2131_00768</name>
</gene>
<sequence>MQKWISVSFRLGIFIFVTAALMGNVWQVWVGSALFILPTIIGFYSHKFRNVPWIWRIMPTGIPGLAFALIVASVTTSIVNGWFGATPDLALWSFALLPIPMLGIAILAMIGREGNEGEVRWIRRPGFKWVYRIGGVFMLLATMELAGVLDIFPF</sequence>
<organism evidence="2">
    <name type="scientific">freshwater metagenome</name>
    <dbReference type="NCBI Taxonomy" id="449393"/>
    <lineage>
        <taxon>unclassified sequences</taxon>
        <taxon>metagenomes</taxon>
        <taxon>ecological metagenomes</taxon>
    </lineage>
</organism>
<accession>A0A6J6JRQ3</accession>
<feature type="transmembrane region" description="Helical" evidence="1">
    <location>
        <begin position="129"/>
        <end position="152"/>
    </location>
</feature>
<proteinExistence type="predicted"/>